<name>A0A7T5QZ93_9VIRU</name>
<proteinExistence type="predicted"/>
<protein>
    <submittedName>
        <fullName evidence="1">HP4</fullName>
    </submittedName>
</protein>
<dbReference type="EMBL" id="MW328746">
    <property type="protein sequence ID" value="QQG34640.1"/>
    <property type="molecule type" value="Genomic_RNA"/>
</dbReference>
<accession>A0A7T5QZ93</accession>
<reference evidence="1" key="1">
    <citation type="submission" date="2020-11" db="EMBL/GenBank/DDBJ databases">
        <authorList>
            <person name="Bejerman N."/>
        </authorList>
    </citation>
    <scope>NUCLEOTIDE SEQUENCE</scope>
    <source>
        <strain evidence="1">Triti</strain>
    </source>
</reference>
<sequence length="158" mass="16963">MASVLPNPGPPELTDDLGLNFAAVAALFVSPVERASTLVIAMPPKLPSTPGSSAIVQPPPVVSASPSENLSPFWRKHSKLLSFIMISYSAFSENYQEAPSFPAHSVDLDYAPGQYILMPASLQFLSSGKWKVLHAFGAKGVPLTPHSAESKPRYFLLK</sequence>
<evidence type="ECO:0000313" key="1">
    <source>
        <dbReference type="EMBL" id="QQG34640.1"/>
    </source>
</evidence>
<organism evidence="1">
    <name type="scientific">Triticum polonicum deltaflexivirus 1</name>
    <dbReference type="NCBI Taxonomy" id="2794417"/>
    <lineage>
        <taxon>Viruses</taxon>
        <taxon>Riboviria</taxon>
        <taxon>Orthornavirae</taxon>
        <taxon>Kitrinoviricota</taxon>
        <taxon>Alsuviricetes</taxon>
        <taxon>Tymovirales</taxon>
        <taxon>Deltaflexiviridae</taxon>
        <taxon>Deltaflexivirus</taxon>
    </lineage>
</organism>